<dbReference type="EMBL" id="JAHLUX010000006">
    <property type="protein sequence ID" value="KAG7818380.1"/>
    <property type="molecule type" value="Genomic_DNA"/>
</dbReference>
<dbReference type="Proteomes" id="UP001196530">
    <property type="component" value="Unassembled WGS sequence"/>
</dbReference>
<gene>
    <name evidence="1" type="ORF">KL928_003381</name>
</gene>
<organism evidence="1 2">
    <name type="scientific">Pichia angusta</name>
    <name type="common">Yeast</name>
    <name type="synonym">Hansenula polymorpha</name>
    <dbReference type="NCBI Taxonomy" id="870730"/>
    <lineage>
        <taxon>Eukaryota</taxon>
        <taxon>Fungi</taxon>
        <taxon>Dikarya</taxon>
        <taxon>Ascomycota</taxon>
        <taxon>Saccharomycotina</taxon>
        <taxon>Pichiomycetes</taxon>
        <taxon>Pichiales</taxon>
        <taxon>Pichiaceae</taxon>
        <taxon>Ogataea</taxon>
    </lineage>
</organism>
<accession>A0AAN6I5Q2</accession>
<dbReference type="AlphaFoldDB" id="A0AAN6I5Q2"/>
<evidence type="ECO:0000313" key="1">
    <source>
        <dbReference type="EMBL" id="KAG7818380.1"/>
    </source>
</evidence>
<comment type="caution">
    <text evidence="1">The sequence shown here is derived from an EMBL/GenBank/DDBJ whole genome shotgun (WGS) entry which is preliminary data.</text>
</comment>
<reference evidence="1" key="1">
    <citation type="journal article" date="2021" name="G3 (Bethesda)">
        <title>Genomic diversity, chromosomal rearrangements, and interspecies hybridization in the ogataea polymorpha species complex.</title>
        <authorList>
            <person name="Hanson S.J."/>
            <person name="Cinneide E.O."/>
            <person name="Salzberg L.I."/>
            <person name="Wolfe K.H."/>
            <person name="McGowan J."/>
            <person name="Fitzpatrick D.A."/>
            <person name="Matlin K."/>
        </authorList>
    </citation>
    <scope>NUCLEOTIDE SEQUENCE</scope>
    <source>
        <strain evidence="1">61-244</strain>
    </source>
</reference>
<name>A0AAN6I5Q2_PICAN</name>
<dbReference type="GeneID" id="66127432"/>
<evidence type="ECO:0000313" key="2">
    <source>
        <dbReference type="Proteomes" id="UP001196530"/>
    </source>
</evidence>
<proteinExistence type="predicted"/>
<protein>
    <submittedName>
        <fullName evidence="1">Uncharacterized protein</fullName>
    </submittedName>
</protein>
<sequence>MWALGDLPEPPGTKSILSNLHLGHHLLPCSLPTTRLLIELHPNRGTEVCFARMLRRGVIGRAQLGISSWLLVVDQILKVPSCQLLKWKKTRISVKNLIKPSMHAAFRTPKIFAVWGKHNRFIVVLKRF</sequence>
<dbReference type="RefSeq" id="XP_043059634.1">
    <property type="nucleotide sequence ID" value="XM_043203962.1"/>
</dbReference>